<keyword evidence="4" id="KW-0677">Repeat</keyword>
<dbReference type="Gene3D" id="1.10.1200.10">
    <property type="entry name" value="ACP-like"/>
    <property type="match status" value="2"/>
</dbReference>
<feature type="domain" description="Ketosynthase family 3 (KS3)" evidence="8">
    <location>
        <begin position="541"/>
        <end position="963"/>
    </location>
</feature>
<dbReference type="InterPro" id="IPR016036">
    <property type="entry name" value="Malonyl_transacylase_ACP-bd"/>
</dbReference>
<dbReference type="Gene3D" id="3.30.70.3290">
    <property type="match status" value="1"/>
</dbReference>
<evidence type="ECO:0000313" key="10">
    <source>
        <dbReference type="EMBL" id="MBB5897274.1"/>
    </source>
</evidence>
<protein>
    <submittedName>
        <fullName evidence="10">Acyl transferase domain-containing protein/acyl-CoA synthetase (AMP-forming)/AMP-acid ligase II/acyl carrier protein</fullName>
    </submittedName>
</protein>
<keyword evidence="5" id="KW-0012">Acyltransferase</keyword>
<dbReference type="InterPro" id="IPR049900">
    <property type="entry name" value="PKS_mFAS_DH"/>
</dbReference>
<dbReference type="Pfam" id="PF13193">
    <property type="entry name" value="AMP-binding_C"/>
    <property type="match status" value="1"/>
</dbReference>
<sequence length="2060" mass="219052">MGSIRVDLLRPLLTSVGHHDADRPAVSDGRRTLTYGELRGTGCLDVERGDRVLIHIGNRVEFVEYLLAALRSAAIAVPVSVRATVAELAHIARDSGATLIVTEARNADLVRRLNLRTVIVEDGPAWREPRDELGVDEPCWLLYTSGTTGRPKGVLTTQRAMLWSTAACYAPTFGLSEQDTIVWPLPLHHAYALSLAIVGSITAGAHTRIVDSDLGLAIAQHPGCVLTGVPTTYLQLRRDIAVTPPRLCLSSGAPCTPAARSAVRETFGVPLLDGYGSTEAGGKIAVQRPGEDGLTPLPGVDVRIVDDEIQVRSPGLMLCYHGQPTASIVDGWYHTGDVGRLTDGKLVIEGRIDDVIICGGQNVHPLEIESVLLESPSVRDVLVAGRPDDMVGQVPVAHIVPADDGFDPEALRQLCLRRLSLHKVPVAFEIADMIPRTASGKPLRRQFVAKPGLVDVVRTEIVALCGHDGGDRWRERPFTDLGLTSMAGVQLRHRIAALTGVTLPHSLVYDFPTPGEVIAEVERILAGEAAPEPQAPQQVDDEPIAIVAMACRYPGGVRSPADLWRLVADGIDATGDFPTDRGWDLDGLYDPDPDRIGGSTTRRGGFLYDAADFDAGMFRISPREALATDPQQRLLLETSWELFERAGIDMASLRGSDTGVFVGVMNEDYASRFESHELEARLGIGSSHAVASGRISYTFGLNGPAVTVDTACSSSLVALHWAARALRSGECSLAVAGGATVMATPRTFLAFSRQRGLSPDGRCRSYAAGADGTAWSEGVGILLLERLSDARRNGHPVLALLRGSAVNSDGASNGLTAPSGRAQRAVIHSALADAGLSTVDVDAVDGHGTATPLGDPIEAEALIATYGQHRDRPLWLGSVKSNIGHTQAAAGVAGVIKMVEALRHELLPPSLFAGDPSPRVDWSAGRVSLLAEPQSWPQCDRIRRAGVSSFGIGGTNAHVIIEEAPATDAPPRNEFPPAPWLISAADASALPAVAAGLLAAGDQLDVAYTLATRTALEHRAMVPAGDLASLQAIAAGETGGQRVRAGAKVAYMFSGQGAQRAGMGRELSRLFPVFAEAFDNACAAIGGPVREVAFSGELLDRTDHAQGALFAFEVAVCRLLESWGARPDFLVGHSIGEIAAAHVAGVLELDDAAALVAARGRLMAALPPGGVMIAVDATEAEIEPLLSDGVSIAAINGPRSLVLSGKEEAVEAIAQRCRRGTRLKVSHAFHSPLIEPMLDEFRAVAEKLTYHRPEIPLISTLTGRAADTIDADYWVRHARETVRFGDALTTLTPDTAIFLEVGPDAVLSRATAPAVSTTHSGAGLLNALGALNTAGIAIDWRAVFSGSGARLTDLPTYPFQRTRYWLDPKPTATTAGLLGPALKAPDSPRIVHGGSIGLRSHPWLADHVVGGEAVVPATVFVEIALQAGQAVEELTIERPLRVRDEIQLQVVIDDRRIDIYALAGNEWIRHSSGRVKDPAPAPSRGEWPPVDATELDIAYDLFGYGPAFRAVTALWRRGDEIFAEVEADAFPVLLDAAVHATALAEGPAAARVPFLWTGVDRYRAGARRARVRLLKTGPDTIRAELHDDAGEPIAVVESMLTRPLPACQTMLYRPHWIEVPQTPADSKLVEITGDDLRAMTTKALEELHDWQQTNERLLLVTRNATGPDPDLAAAAVWGLGLSAAAEHPERITLVDLDATFPLDRVPSLVGGSREPQLAIRNGVPRALRVTRAVPSTKRPIDPAGTVLITGGTGAIGSLVARHLVAEHGIRHLVLTSRNPGPIDVDADVKAVAGDVADRVFVDRLIEQCDPPLTAVIHSAAILDDGVLAAQTPSRMDAVLRPKADGAWVLHEATKDLPLSAFVLFSSVAGVFGKAGQANYAAANRYLDALACHRRAHGLPAVSMAWGLWDAGLGDQISDLARRRITAAGIAGLIPEQGLALFDAALGSDEPVLIPVRFDGAATELPAVAGLRRATKRRWPQQPSTMDLKALIREELAAVLGHDDPTELPDDKPFPDLGFDSLTVVEIRTRLAALTGLDLPATLLFDRPTVTDLATYLAQAR</sequence>
<evidence type="ECO:0000259" key="7">
    <source>
        <dbReference type="PROSITE" id="PS50075"/>
    </source>
</evidence>
<dbReference type="InterPro" id="IPR013968">
    <property type="entry name" value="PKS_KR"/>
</dbReference>
<keyword evidence="10" id="KW-0436">Ligase</keyword>
<feature type="domain" description="Carrier" evidence="7">
    <location>
        <begin position="1982"/>
        <end position="2060"/>
    </location>
</feature>
<evidence type="ECO:0000313" key="11">
    <source>
        <dbReference type="Proteomes" id="UP000585638"/>
    </source>
</evidence>
<dbReference type="InterPro" id="IPR009081">
    <property type="entry name" value="PP-bd_ACP"/>
</dbReference>
<evidence type="ECO:0000256" key="2">
    <source>
        <dbReference type="ARBA" id="ARBA00022553"/>
    </source>
</evidence>
<dbReference type="InterPro" id="IPR016039">
    <property type="entry name" value="Thiolase-like"/>
</dbReference>
<dbReference type="Proteomes" id="UP000585638">
    <property type="component" value="Unassembled WGS sequence"/>
</dbReference>
<dbReference type="InterPro" id="IPR050091">
    <property type="entry name" value="PKS_NRPS_Biosynth_Enz"/>
</dbReference>
<dbReference type="InterPro" id="IPR025110">
    <property type="entry name" value="AMP-bd_C"/>
</dbReference>
<evidence type="ECO:0000259" key="8">
    <source>
        <dbReference type="PROSITE" id="PS52004"/>
    </source>
</evidence>
<dbReference type="FunFam" id="3.40.47.10:FF:000019">
    <property type="entry name" value="Polyketide synthase type I"/>
    <property type="match status" value="1"/>
</dbReference>
<dbReference type="InterPro" id="IPR020841">
    <property type="entry name" value="PKS_Beta-ketoAc_synthase_dom"/>
</dbReference>
<keyword evidence="11" id="KW-1185">Reference proteome</keyword>
<dbReference type="GO" id="GO:0031177">
    <property type="term" value="F:phosphopantetheine binding"/>
    <property type="evidence" value="ECO:0007669"/>
    <property type="project" value="InterPro"/>
</dbReference>
<name>A0A7W9KSU3_9PSEU</name>
<dbReference type="CDD" id="cd00833">
    <property type="entry name" value="PKS"/>
    <property type="match status" value="1"/>
</dbReference>
<dbReference type="InterPro" id="IPR045851">
    <property type="entry name" value="AMP-bd_C_sf"/>
</dbReference>
<dbReference type="SMART" id="SM00822">
    <property type="entry name" value="PKS_KR"/>
    <property type="match status" value="1"/>
</dbReference>
<evidence type="ECO:0000256" key="3">
    <source>
        <dbReference type="ARBA" id="ARBA00022679"/>
    </source>
</evidence>
<dbReference type="InterPro" id="IPR001227">
    <property type="entry name" value="Ac_transferase_dom_sf"/>
</dbReference>
<dbReference type="InterPro" id="IPR036736">
    <property type="entry name" value="ACP-like_sf"/>
</dbReference>
<dbReference type="InterPro" id="IPR014043">
    <property type="entry name" value="Acyl_transferase_dom"/>
</dbReference>
<dbReference type="SMART" id="SM00827">
    <property type="entry name" value="PKS_AT"/>
    <property type="match status" value="1"/>
</dbReference>
<dbReference type="Gene3D" id="3.40.50.720">
    <property type="entry name" value="NAD(P)-binding Rossmann-like Domain"/>
    <property type="match status" value="1"/>
</dbReference>
<dbReference type="GO" id="GO:0004312">
    <property type="term" value="F:fatty acid synthase activity"/>
    <property type="evidence" value="ECO:0007669"/>
    <property type="project" value="TreeGrafter"/>
</dbReference>
<evidence type="ECO:0000256" key="5">
    <source>
        <dbReference type="ARBA" id="ARBA00023315"/>
    </source>
</evidence>
<evidence type="ECO:0000259" key="9">
    <source>
        <dbReference type="PROSITE" id="PS52019"/>
    </source>
</evidence>
<proteinExistence type="predicted"/>
<feature type="domain" description="Carrier" evidence="7">
    <location>
        <begin position="451"/>
        <end position="525"/>
    </location>
</feature>
<dbReference type="GO" id="GO:0016874">
    <property type="term" value="F:ligase activity"/>
    <property type="evidence" value="ECO:0007669"/>
    <property type="project" value="UniProtKB-KW"/>
</dbReference>
<dbReference type="SUPFAM" id="SSF52151">
    <property type="entry name" value="FabD/lysophospholipase-like"/>
    <property type="match status" value="1"/>
</dbReference>
<dbReference type="PROSITE" id="PS00455">
    <property type="entry name" value="AMP_BINDING"/>
    <property type="match status" value="1"/>
</dbReference>
<accession>A0A7W9KSU3</accession>
<dbReference type="InterPro" id="IPR057326">
    <property type="entry name" value="KR_dom"/>
</dbReference>
<dbReference type="Pfam" id="PF14765">
    <property type="entry name" value="PS-DH"/>
    <property type="match status" value="1"/>
</dbReference>
<dbReference type="InterPro" id="IPR036291">
    <property type="entry name" value="NAD(P)-bd_dom_sf"/>
</dbReference>
<dbReference type="InterPro" id="IPR014030">
    <property type="entry name" value="Ketoacyl_synth_N"/>
</dbReference>
<dbReference type="InterPro" id="IPR020806">
    <property type="entry name" value="PKS_PP-bd"/>
</dbReference>
<keyword evidence="1" id="KW-0596">Phosphopantetheine</keyword>
<dbReference type="Pfam" id="PF00698">
    <property type="entry name" value="Acyl_transf_1"/>
    <property type="match status" value="1"/>
</dbReference>
<dbReference type="PROSITE" id="PS50075">
    <property type="entry name" value="CARRIER"/>
    <property type="match status" value="2"/>
</dbReference>
<dbReference type="Pfam" id="PF00109">
    <property type="entry name" value="ketoacyl-synt"/>
    <property type="match status" value="1"/>
</dbReference>
<dbReference type="Gene3D" id="3.40.366.10">
    <property type="entry name" value="Malonyl-Coenzyme A Acyl Carrier Protein, domain 2"/>
    <property type="match status" value="1"/>
</dbReference>
<organism evidence="10 11">
    <name type="scientific">Kutzneria kofuensis</name>
    <dbReference type="NCBI Taxonomy" id="103725"/>
    <lineage>
        <taxon>Bacteria</taxon>
        <taxon>Bacillati</taxon>
        <taxon>Actinomycetota</taxon>
        <taxon>Actinomycetes</taxon>
        <taxon>Pseudonocardiales</taxon>
        <taxon>Pseudonocardiaceae</taxon>
        <taxon>Kutzneria</taxon>
    </lineage>
</organism>
<feature type="region of interest" description="C-terminal hotdog fold" evidence="6">
    <location>
        <begin position="1488"/>
        <end position="1610"/>
    </location>
</feature>
<dbReference type="InterPro" id="IPR000873">
    <property type="entry name" value="AMP-dep_synth/lig_dom"/>
</dbReference>
<dbReference type="CDD" id="cd08956">
    <property type="entry name" value="KR_3_FAS_SDR_x"/>
    <property type="match status" value="1"/>
</dbReference>
<dbReference type="RefSeq" id="WP_184869718.1">
    <property type="nucleotide sequence ID" value="NZ_JACHIR010000002.1"/>
</dbReference>
<dbReference type="Gene3D" id="3.30.300.30">
    <property type="match status" value="1"/>
</dbReference>
<dbReference type="PROSITE" id="PS52004">
    <property type="entry name" value="KS3_2"/>
    <property type="match status" value="1"/>
</dbReference>
<dbReference type="PROSITE" id="PS52019">
    <property type="entry name" value="PKS_MFAS_DH"/>
    <property type="match status" value="1"/>
</dbReference>
<dbReference type="SMART" id="SM00826">
    <property type="entry name" value="PKS_DH"/>
    <property type="match status" value="1"/>
</dbReference>
<dbReference type="InterPro" id="IPR049551">
    <property type="entry name" value="PKS_DH_C"/>
</dbReference>
<feature type="region of interest" description="N-terminal hotdog fold" evidence="6">
    <location>
        <begin position="1375"/>
        <end position="1482"/>
    </location>
</feature>
<dbReference type="InterPro" id="IPR006162">
    <property type="entry name" value="Ppantetheine_attach_site"/>
</dbReference>
<dbReference type="InterPro" id="IPR042099">
    <property type="entry name" value="ANL_N_sf"/>
</dbReference>
<dbReference type="Pfam" id="PF16197">
    <property type="entry name" value="KAsynt_C_assoc"/>
    <property type="match status" value="1"/>
</dbReference>
<dbReference type="InterPro" id="IPR014031">
    <property type="entry name" value="Ketoacyl_synth_C"/>
</dbReference>
<dbReference type="InterPro" id="IPR018201">
    <property type="entry name" value="Ketoacyl_synth_AS"/>
</dbReference>
<dbReference type="SMART" id="SM00823">
    <property type="entry name" value="PKS_PP"/>
    <property type="match status" value="2"/>
</dbReference>
<dbReference type="SUPFAM" id="SSF56801">
    <property type="entry name" value="Acetyl-CoA synthetase-like"/>
    <property type="match status" value="1"/>
</dbReference>
<dbReference type="InterPro" id="IPR032821">
    <property type="entry name" value="PKS_assoc"/>
</dbReference>
<dbReference type="Pfam" id="PF00501">
    <property type="entry name" value="AMP-binding"/>
    <property type="match status" value="1"/>
</dbReference>
<feature type="active site" description="Proton donor; for dehydratase activity" evidence="6">
    <location>
        <position position="1535"/>
    </location>
</feature>
<dbReference type="EMBL" id="JACHIR010000002">
    <property type="protein sequence ID" value="MBB5897274.1"/>
    <property type="molecule type" value="Genomic_DNA"/>
</dbReference>
<dbReference type="InterPro" id="IPR020807">
    <property type="entry name" value="PKS_DH"/>
</dbReference>
<dbReference type="Gene3D" id="3.40.47.10">
    <property type="match status" value="1"/>
</dbReference>
<dbReference type="SUPFAM" id="SSF47336">
    <property type="entry name" value="ACP-like"/>
    <property type="match status" value="2"/>
</dbReference>
<dbReference type="PROSITE" id="PS00606">
    <property type="entry name" value="KS3_1"/>
    <property type="match status" value="1"/>
</dbReference>
<keyword evidence="2" id="KW-0597">Phosphoprotein</keyword>
<dbReference type="SMART" id="SM00825">
    <property type="entry name" value="PKS_KS"/>
    <property type="match status" value="1"/>
</dbReference>
<dbReference type="Gene3D" id="3.40.50.12780">
    <property type="entry name" value="N-terminal domain of ligase-like"/>
    <property type="match status" value="1"/>
</dbReference>
<dbReference type="Pfam" id="PF22953">
    <property type="entry name" value="SpnB_Rossmann"/>
    <property type="match status" value="1"/>
</dbReference>
<feature type="domain" description="PKS/mFAS DH" evidence="9">
    <location>
        <begin position="1375"/>
        <end position="1610"/>
    </location>
</feature>
<evidence type="ECO:0000256" key="1">
    <source>
        <dbReference type="ARBA" id="ARBA00022450"/>
    </source>
</evidence>
<dbReference type="Pfam" id="PF02801">
    <property type="entry name" value="Ketoacyl-synt_C"/>
    <property type="match status" value="1"/>
</dbReference>
<dbReference type="InterPro" id="IPR055123">
    <property type="entry name" value="SpnB-like_Rossmann"/>
</dbReference>
<dbReference type="InterPro" id="IPR049552">
    <property type="entry name" value="PKS_DH_N"/>
</dbReference>
<dbReference type="SUPFAM" id="SSF53901">
    <property type="entry name" value="Thiolase-like"/>
    <property type="match status" value="1"/>
</dbReference>
<reference evidence="10 11" key="1">
    <citation type="submission" date="2020-08" db="EMBL/GenBank/DDBJ databases">
        <title>Sequencing the genomes of 1000 actinobacteria strains.</title>
        <authorList>
            <person name="Klenk H.-P."/>
        </authorList>
    </citation>
    <scope>NUCLEOTIDE SEQUENCE [LARGE SCALE GENOMIC DNA]</scope>
    <source>
        <strain evidence="10 11">DSM 43851</strain>
    </source>
</reference>
<evidence type="ECO:0000256" key="6">
    <source>
        <dbReference type="PROSITE-ProRule" id="PRU01363"/>
    </source>
</evidence>
<dbReference type="PROSITE" id="PS00012">
    <property type="entry name" value="PHOSPHOPANTETHEINE"/>
    <property type="match status" value="1"/>
</dbReference>
<dbReference type="Pfam" id="PF08659">
    <property type="entry name" value="KR"/>
    <property type="match status" value="1"/>
</dbReference>
<keyword evidence="3 10" id="KW-0808">Transferase</keyword>
<feature type="active site" description="Proton acceptor; for dehydratase activity" evidence="6">
    <location>
        <position position="1407"/>
    </location>
</feature>
<dbReference type="Pfam" id="PF00550">
    <property type="entry name" value="PP-binding"/>
    <property type="match status" value="2"/>
</dbReference>
<dbReference type="InterPro" id="IPR042104">
    <property type="entry name" value="PKS_dehydratase_sf"/>
</dbReference>
<dbReference type="SMART" id="SM01294">
    <property type="entry name" value="PKS_PP_betabranch"/>
    <property type="match status" value="1"/>
</dbReference>
<dbReference type="InterPro" id="IPR016035">
    <property type="entry name" value="Acyl_Trfase/lysoPLipase"/>
</dbReference>
<evidence type="ECO:0000256" key="4">
    <source>
        <dbReference type="ARBA" id="ARBA00022737"/>
    </source>
</evidence>
<dbReference type="PANTHER" id="PTHR43775">
    <property type="entry name" value="FATTY ACID SYNTHASE"/>
    <property type="match status" value="1"/>
</dbReference>
<dbReference type="Gene3D" id="3.10.129.110">
    <property type="entry name" value="Polyketide synthase dehydratase"/>
    <property type="match status" value="1"/>
</dbReference>
<dbReference type="SUPFAM" id="SSF55048">
    <property type="entry name" value="Probable ACP-binding domain of malonyl-CoA ACP transacylase"/>
    <property type="match status" value="1"/>
</dbReference>
<dbReference type="Pfam" id="PF21089">
    <property type="entry name" value="PKS_DH_N"/>
    <property type="match status" value="1"/>
</dbReference>
<dbReference type="GO" id="GO:0006633">
    <property type="term" value="P:fatty acid biosynthetic process"/>
    <property type="evidence" value="ECO:0007669"/>
    <property type="project" value="InterPro"/>
</dbReference>
<comment type="caution">
    <text evidence="10">The sequence shown here is derived from an EMBL/GenBank/DDBJ whole genome shotgun (WGS) entry which is preliminary data.</text>
</comment>
<gene>
    <name evidence="10" type="ORF">BJ998_008533</name>
</gene>
<dbReference type="InterPro" id="IPR020845">
    <property type="entry name" value="AMP-binding_CS"/>
</dbReference>
<dbReference type="SUPFAM" id="SSF51735">
    <property type="entry name" value="NAD(P)-binding Rossmann-fold domains"/>
    <property type="match status" value="2"/>
</dbReference>
<dbReference type="GO" id="GO:0004315">
    <property type="term" value="F:3-oxoacyl-[acyl-carrier-protein] synthase activity"/>
    <property type="evidence" value="ECO:0007669"/>
    <property type="project" value="InterPro"/>
</dbReference>
<dbReference type="PANTHER" id="PTHR43775:SF51">
    <property type="entry name" value="INACTIVE PHENOLPHTHIOCEROL SYNTHESIS POLYKETIDE SYNTHASE TYPE I PKS1-RELATED"/>
    <property type="match status" value="1"/>
</dbReference>